<dbReference type="GO" id="GO:0019843">
    <property type="term" value="F:rRNA binding"/>
    <property type="evidence" value="ECO:0007669"/>
    <property type="project" value="UniProtKB-UniRule"/>
</dbReference>
<dbReference type="GO" id="GO:0003735">
    <property type="term" value="F:structural constituent of ribosome"/>
    <property type="evidence" value="ECO:0007669"/>
    <property type="project" value="InterPro"/>
</dbReference>
<dbReference type="GO" id="GO:0006412">
    <property type="term" value="P:translation"/>
    <property type="evidence" value="ECO:0007669"/>
    <property type="project" value="UniProtKB-UniRule"/>
</dbReference>
<comment type="function">
    <text evidence="7">Binds to the 23S rRNA.</text>
</comment>
<proteinExistence type="inferred from homology"/>
<dbReference type="InterPro" id="IPR020070">
    <property type="entry name" value="Ribosomal_bL9_N"/>
</dbReference>
<dbReference type="AlphaFoldDB" id="A0A0G1EPZ8"/>
<protein>
    <recommendedName>
        <fullName evidence="6 7">Large ribosomal subunit protein bL9</fullName>
    </recommendedName>
</protein>
<dbReference type="SUPFAM" id="SSF55653">
    <property type="entry name" value="Ribosomal protein L9 C-domain"/>
    <property type="match status" value="1"/>
</dbReference>
<evidence type="ECO:0000313" key="11">
    <source>
        <dbReference type="Proteomes" id="UP000033907"/>
    </source>
</evidence>
<evidence type="ECO:0000256" key="7">
    <source>
        <dbReference type="HAMAP-Rule" id="MF_00503"/>
    </source>
</evidence>
<feature type="domain" description="Ribosomal protein L9" evidence="8">
    <location>
        <begin position="9"/>
        <end position="54"/>
    </location>
</feature>
<dbReference type="SUPFAM" id="SSF55658">
    <property type="entry name" value="L9 N-domain-like"/>
    <property type="match status" value="1"/>
</dbReference>
<evidence type="ECO:0000256" key="1">
    <source>
        <dbReference type="ARBA" id="ARBA00010605"/>
    </source>
</evidence>
<dbReference type="GO" id="GO:1990904">
    <property type="term" value="C:ribonucleoprotein complex"/>
    <property type="evidence" value="ECO:0007669"/>
    <property type="project" value="UniProtKB-KW"/>
</dbReference>
<evidence type="ECO:0000256" key="5">
    <source>
        <dbReference type="ARBA" id="ARBA00023274"/>
    </source>
</evidence>
<evidence type="ECO:0000313" key="10">
    <source>
        <dbReference type="EMBL" id="KKT11883.1"/>
    </source>
</evidence>
<evidence type="ECO:0000259" key="8">
    <source>
        <dbReference type="Pfam" id="PF01281"/>
    </source>
</evidence>
<dbReference type="Pfam" id="PF01281">
    <property type="entry name" value="Ribosomal_L9_N"/>
    <property type="match status" value="1"/>
</dbReference>
<evidence type="ECO:0000256" key="4">
    <source>
        <dbReference type="ARBA" id="ARBA00022980"/>
    </source>
</evidence>
<dbReference type="Proteomes" id="UP000033907">
    <property type="component" value="Unassembled WGS sequence"/>
</dbReference>
<dbReference type="NCBIfam" id="TIGR00158">
    <property type="entry name" value="L9"/>
    <property type="match status" value="1"/>
</dbReference>
<dbReference type="InterPro" id="IPR020069">
    <property type="entry name" value="Ribosomal_bL9_C"/>
</dbReference>
<feature type="domain" description="Large ribosomal subunit protein bL9 C-terminal" evidence="9">
    <location>
        <begin position="78"/>
        <end position="141"/>
    </location>
</feature>
<dbReference type="InterPro" id="IPR009027">
    <property type="entry name" value="Ribosomal_bL9/RNase_H1_N"/>
</dbReference>
<dbReference type="InterPro" id="IPR020594">
    <property type="entry name" value="Ribosomal_bL9_bac/chp"/>
</dbReference>
<dbReference type="EMBL" id="LCGH01000001">
    <property type="protein sequence ID" value="KKT11883.1"/>
    <property type="molecule type" value="Genomic_DNA"/>
</dbReference>
<evidence type="ECO:0000256" key="3">
    <source>
        <dbReference type="ARBA" id="ARBA00022884"/>
    </source>
</evidence>
<sequence>MSDLWEIKMKVIFLQDVVRVGKRHDIKEVNDGYAMNFLIPRKLAELATPRATAELEKRMKNITIEKEVQEDLLMKNLEEIKGKIVHIQAKTDEKGHLFSKIHDKDIVEAMKNEHHADISKEFIVLEKPIKEIGEFDIPIEIPAPSVAGKGKKSSFKLIIEKE</sequence>
<dbReference type="InterPro" id="IPR036791">
    <property type="entry name" value="Ribosomal_bL9_C_sf"/>
</dbReference>
<keyword evidence="3 7" id="KW-0694">RNA-binding</keyword>
<evidence type="ECO:0000256" key="6">
    <source>
        <dbReference type="ARBA" id="ARBA00035292"/>
    </source>
</evidence>
<dbReference type="HAMAP" id="MF_00503">
    <property type="entry name" value="Ribosomal_bL9"/>
    <property type="match status" value="1"/>
</dbReference>
<name>A0A0G1EPZ8_9BACT</name>
<dbReference type="Gene3D" id="3.10.430.100">
    <property type="entry name" value="Ribosomal protein L9, C-terminal domain"/>
    <property type="match status" value="1"/>
</dbReference>
<gene>
    <name evidence="7" type="primary">rplI</name>
    <name evidence="10" type="ORF">UV91_C0001G0095</name>
</gene>
<keyword evidence="5 7" id="KW-0687">Ribonucleoprotein</keyword>
<keyword evidence="2 7" id="KW-0699">rRNA-binding</keyword>
<dbReference type="Gene3D" id="3.40.5.10">
    <property type="entry name" value="Ribosomal protein L9, N-terminal domain"/>
    <property type="match status" value="1"/>
</dbReference>
<keyword evidence="4 7" id="KW-0689">Ribosomal protein</keyword>
<dbReference type="InterPro" id="IPR000244">
    <property type="entry name" value="Ribosomal_bL9"/>
</dbReference>
<reference evidence="10 11" key="1">
    <citation type="journal article" date="2015" name="Nature">
        <title>rRNA introns, odd ribosomes, and small enigmatic genomes across a large radiation of phyla.</title>
        <authorList>
            <person name="Brown C.T."/>
            <person name="Hug L.A."/>
            <person name="Thomas B.C."/>
            <person name="Sharon I."/>
            <person name="Castelle C.J."/>
            <person name="Singh A."/>
            <person name="Wilkins M.J."/>
            <person name="Williams K.H."/>
            <person name="Banfield J.F."/>
        </authorList>
    </citation>
    <scope>NUCLEOTIDE SEQUENCE [LARGE SCALE GENOMIC DNA]</scope>
</reference>
<dbReference type="GO" id="GO:0005840">
    <property type="term" value="C:ribosome"/>
    <property type="evidence" value="ECO:0007669"/>
    <property type="project" value="UniProtKB-KW"/>
</dbReference>
<evidence type="ECO:0000256" key="2">
    <source>
        <dbReference type="ARBA" id="ARBA00022730"/>
    </source>
</evidence>
<accession>A0A0G1EPZ8</accession>
<dbReference type="PANTHER" id="PTHR21368">
    <property type="entry name" value="50S RIBOSOMAL PROTEIN L9"/>
    <property type="match status" value="1"/>
</dbReference>
<evidence type="ECO:0000259" key="9">
    <source>
        <dbReference type="Pfam" id="PF03948"/>
    </source>
</evidence>
<dbReference type="Pfam" id="PF03948">
    <property type="entry name" value="Ribosomal_L9_C"/>
    <property type="match status" value="1"/>
</dbReference>
<dbReference type="InterPro" id="IPR036935">
    <property type="entry name" value="Ribosomal_bL9_N_sf"/>
</dbReference>
<organism evidence="10 11">
    <name type="scientific">Candidatus Nomurabacteria bacterium GW2011_GWF2_43_24</name>
    <dbReference type="NCBI Taxonomy" id="1618778"/>
    <lineage>
        <taxon>Bacteria</taxon>
        <taxon>Candidatus Nomuraibacteriota</taxon>
    </lineage>
</organism>
<comment type="similarity">
    <text evidence="1 7">Belongs to the bacterial ribosomal protein bL9 family.</text>
</comment>
<comment type="caution">
    <text evidence="10">The sequence shown here is derived from an EMBL/GenBank/DDBJ whole genome shotgun (WGS) entry which is preliminary data.</text>
</comment>